<feature type="domain" description="ABC transporter" evidence="11">
    <location>
        <begin position="2"/>
        <end position="241"/>
    </location>
</feature>
<dbReference type="PROSITE" id="PS50893">
    <property type="entry name" value="ABC_TRANSPORTER_2"/>
    <property type="match status" value="1"/>
</dbReference>
<dbReference type="PANTHER" id="PTHR43166">
    <property type="entry name" value="AMINO ACID IMPORT ATP-BINDING PROTEIN"/>
    <property type="match status" value="1"/>
</dbReference>
<accession>A0AAP3X8F8</accession>
<evidence type="ECO:0000256" key="8">
    <source>
        <dbReference type="ARBA" id="ARBA00023136"/>
    </source>
</evidence>
<keyword evidence="3" id="KW-1003">Cell membrane</keyword>
<comment type="caution">
    <text evidence="12">The sequence shown here is derived from an EMBL/GenBank/DDBJ whole genome shotgun (WGS) entry which is preliminary data.</text>
</comment>
<dbReference type="KEGG" id="paci:A4V11_03500"/>
<dbReference type="GO" id="GO:0006865">
    <property type="term" value="P:amino acid transport"/>
    <property type="evidence" value="ECO:0007669"/>
    <property type="project" value="UniProtKB-KW"/>
</dbReference>
<dbReference type="AlphaFoldDB" id="A0AAP3X8F8"/>
<dbReference type="Pfam" id="PF00005">
    <property type="entry name" value="ABC_tran"/>
    <property type="match status" value="1"/>
</dbReference>
<evidence type="ECO:0000256" key="6">
    <source>
        <dbReference type="ARBA" id="ARBA00022967"/>
    </source>
</evidence>
<dbReference type="GeneID" id="57366259"/>
<dbReference type="Proteomes" id="UP001280415">
    <property type="component" value="Unassembled WGS sequence"/>
</dbReference>
<evidence type="ECO:0000256" key="2">
    <source>
        <dbReference type="ARBA" id="ARBA00022448"/>
    </source>
</evidence>
<dbReference type="GO" id="GO:0005524">
    <property type="term" value="F:ATP binding"/>
    <property type="evidence" value="ECO:0007669"/>
    <property type="project" value="UniProtKB-KW"/>
</dbReference>
<dbReference type="GO" id="GO:0005886">
    <property type="term" value="C:plasma membrane"/>
    <property type="evidence" value="ECO:0007669"/>
    <property type="project" value="UniProtKB-ARBA"/>
</dbReference>
<sequence length="345" mass="38080">MIEFKNVSKTFSTKTGPVTAIEDVNLAIPNGQIFGIIGYSGAGKTTLIRMLNGLEKPTTGEVKINDVVINQLTGAALAQQRHKIGMIFQHFNLLWSRTVKANIMFPLEIAGVSRPQREQKVRELIELVGLTGKEDRYPSELSGGQKQRVGIARALANDPEILLSDEATSALDPETTDEVLDLLLEIKRKRKITIVLITHEMHVIRKICDQVAVLDGGKIIEDGAVLDVFKHPQQALTKRFITAETDPTPQDTEIILDELVDQNPNGRVVRLTFHGDQAKLPIVSEMVHEFPEVALNIIAGNIKQTQEGSIGSLYVQLTGPQSQLDGAVSFLRKLRVETEVVSDEQ</sequence>
<dbReference type="InterPro" id="IPR018449">
    <property type="entry name" value="NIL_domain"/>
</dbReference>
<dbReference type="Gene3D" id="3.40.50.300">
    <property type="entry name" value="P-loop containing nucleotide triphosphate hydrolases"/>
    <property type="match status" value="1"/>
</dbReference>
<keyword evidence="2" id="KW-0813">Transport</keyword>
<name>A0AAP3X8F8_PEDAC</name>
<dbReference type="InterPro" id="IPR050086">
    <property type="entry name" value="MetN_ABC_transporter-like"/>
</dbReference>
<protein>
    <submittedName>
        <fullName evidence="12">Methionine ABC transporter ATP-binding protein</fullName>
    </submittedName>
</protein>
<dbReference type="FunFam" id="3.40.50.300:FF:000056">
    <property type="entry name" value="Cell division ATP-binding protein FtsE"/>
    <property type="match status" value="1"/>
</dbReference>
<evidence type="ECO:0000313" key="12">
    <source>
        <dbReference type="EMBL" id="MDV2911705.1"/>
    </source>
</evidence>
<dbReference type="Pfam" id="PF09383">
    <property type="entry name" value="NIL"/>
    <property type="match status" value="1"/>
</dbReference>
<keyword evidence="8" id="KW-0472">Membrane</keyword>
<evidence type="ECO:0000256" key="7">
    <source>
        <dbReference type="ARBA" id="ARBA00022970"/>
    </source>
</evidence>
<dbReference type="InterPro" id="IPR041701">
    <property type="entry name" value="MetN_ABC"/>
</dbReference>
<dbReference type="SMART" id="SM00930">
    <property type="entry name" value="NIL"/>
    <property type="match status" value="1"/>
</dbReference>
<dbReference type="GO" id="GO:0016887">
    <property type="term" value="F:ATP hydrolysis activity"/>
    <property type="evidence" value="ECO:0007669"/>
    <property type="project" value="InterPro"/>
</dbReference>
<dbReference type="InterPro" id="IPR045865">
    <property type="entry name" value="ACT-like_dom_sf"/>
</dbReference>
<dbReference type="EMBL" id="JAWJAX010000009">
    <property type="protein sequence ID" value="MDV2911705.1"/>
    <property type="molecule type" value="Genomic_DNA"/>
</dbReference>
<dbReference type="CDD" id="cd03258">
    <property type="entry name" value="ABC_MetN_methionine_transporter"/>
    <property type="match status" value="1"/>
</dbReference>
<dbReference type="SUPFAM" id="SSF55021">
    <property type="entry name" value="ACT-like"/>
    <property type="match status" value="1"/>
</dbReference>
<comment type="similarity">
    <text evidence="1">Belongs to the ABC transporter superfamily.</text>
</comment>
<keyword evidence="6" id="KW-1278">Translocase</keyword>
<organism evidence="12 13">
    <name type="scientific">Pediococcus acidilactici</name>
    <dbReference type="NCBI Taxonomy" id="1254"/>
    <lineage>
        <taxon>Bacteria</taxon>
        <taxon>Bacillati</taxon>
        <taxon>Bacillota</taxon>
        <taxon>Bacilli</taxon>
        <taxon>Lactobacillales</taxon>
        <taxon>Lactobacillaceae</taxon>
        <taxon>Pediococcus</taxon>
        <taxon>Pediococcus acidilactici group</taxon>
    </lineage>
</organism>
<evidence type="ECO:0000256" key="10">
    <source>
        <dbReference type="ARBA" id="ARBA00055994"/>
    </source>
</evidence>
<evidence type="ECO:0000256" key="1">
    <source>
        <dbReference type="ARBA" id="ARBA00005417"/>
    </source>
</evidence>
<dbReference type="SUPFAM" id="SSF52540">
    <property type="entry name" value="P-loop containing nucleoside triphosphate hydrolases"/>
    <property type="match status" value="1"/>
</dbReference>
<evidence type="ECO:0000313" key="13">
    <source>
        <dbReference type="Proteomes" id="UP001280415"/>
    </source>
</evidence>
<evidence type="ECO:0000256" key="3">
    <source>
        <dbReference type="ARBA" id="ARBA00022475"/>
    </source>
</evidence>
<evidence type="ECO:0000259" key="11">
    <source>
        <dbReference type="PROSITE" id="PS50893"/>
    </source>
</evidence>
<evidence type="ECO:0000256" key="4">
    <source>
        <dbReference type="ARBA" id="ARBA00022741"/>
    </source>
</evidence>
<dbReference type="InterPro" id="IPR003593">
    <property type="entry name" value="AAA+_ATPase"/>
</dbReference>
<dbReference type="PANTHER" id="PTHR43166:SF36">
    <property type="entry name" value="METHIONINE IMPORT ATP-BINDING PROTEIN METN 2"/>
    <property type="match status" value="1"/>
</dbReference>
<dbReference type="InterPro" id="IPR027417">
    <property type="entry name" value="P-loop_NTPase"/>
</dbReference>
<dbReference type="InterPro" id="IPR003439">
    <property type="entry name" value="ABC_transporter-like_ATP-bd"/>
</dbReference>
<gene>
    <name evidence="12" type="ORF">R0H03_07495</name>
</gene>
<reference evidence="12" key="1">
    <citation type="journal article" date="2023" name="PeerJ">
        <title>Selection and evaluation of lactic acid bacteria from chicken feces in Thailand as potential probiotics.</title>
        <authorList>
            <person name="Khurajog B."/>
            <person name="Disastra Y."/>
            <person name="Lawwyne L.D."/>
            <person name="Sirichokchatchawan W."/>
            <person name="Niyomtham W."/>
            <person name="Yindee J."/>
            <person name="Hampson D.J."/>
            <person name="Prapasarakul N."/>
        </authorList>
    </citation>
    <scope>NUCLEOTIDE SEQUENCE</scope>
    <source>
        <strain evidence="12">BF14</strain>
    </source>
</reference>
<keyword evidence="4" id="KW-0547">Nucleotide-binding</keyword>
<comment type="catalytic activity">
    <reaction evidence="9">
        <text>ATP + H2O = ADP + phosphate + H(+)</text>
        <dbReference type="Rhea" id="RHEA:13065"/>
        <dbReference type="ChEBI" id="CHEBI:15377"/>
        <dbReference type="ChEBI" id="CHEBI:15378"/>
        <dbReference type="ChEBI" id="CHEBI:30616"/>
        <dbReference type="ChEBI" id="CHEBI:43474"/>
        <dbReference type="ChEBI" id="CHEBI:456216"/>
    </reaction>
</comment>
<dbReference type="InterPro" id="IPR017871">
    <property type="entry name" value="ABC_transporter-like_CS"/>
</dbReference>
<dbReference type="PROSITE" id="PS00211">
    <property type="entry name" value="ABC_TRANSPORTER_1"/>
    <property type="match status" value="1"/>
</dbReference>
<reference evidence="12" key="2">
    <citation type="submission" date="2023-10" db="EMBL/GenBank/DDBJ databases">
        <authorList>
            <person name="Khurajog B."/>
        </authorList>
    </citation>
    <scope>NUCLEOTIDE SEQUENCE</scope>
    <source>
        <strain evidence="12">BF14</strain>
    </source>
</reference>
<evidence type="ECO:0000256" key="9">
    <source>
        <dbReference type="ARBA" id="ARBA00049360"/>
    </source>
</evidence>
<keyword evidence="7" id="KW-0029">Amino-acid transport</keyword>
<evidence type="ECO:0000256" key="5">
    <source>
        <dbReference type="ARBA" id="ARBA00022840"/>
    </source>
</evidence>
<dbReference type="RefSeq" id="WP_004165454.1">
    <property type="nucleotide sequence ID" value="NZ_BJMF01000005.1"/>
</dbReference>
<comment type="function">
    <text evidence="10">Part of the ABC transporter FtsEX involved in cellular division. Has ATPase activity. Essential for cell division and viability.</text>
</comment>
<dbReference type="SMART" id="SM00382">
    <property type="entry name" value="AAA"/>
    <property type="match status" value="1"/>
</dbReference>
<dbReference type="Gene3D" id="3.30.70.260">
    <property type="match status" value="1"/>
</dbReference>
<proteinExistence type="inferred from homology"/>
<keyword evidence="5 12" id="KW-0067">ATP-binding</keyword>